<feature type="region of interest" description="Disordered" evidence="1">
    <location>
        <begin position="1"/>
        <end position="50"/>
    </location>
</feature>
<name>A0A554MV14_9EURY</name>
<accession>A0A554MV14</accession>
<dbReference type="OrthoDB" id="338013at2157"/>
<dbReference type="RefSeq" id="WP_144263387.1">
    <property type="nucleotide sequence ID" value="NZ_QMDX01000019.1"/>
</dbReference>
<gene>
    <name evidence="2" type="ORF">DP107_17360</name>
</gene>
<feature type="compositionally biased region" description="Polar residues" evidence="1">
    <location>
        <begin position="1"/>
        <end position="12"/>
    </location>
</feature>
<feature type="region of interest" description="Disordered" evidence="1">
    <location>
        <begin position="74"/>
        <end position="93"/>
    </location>
</feature>
<feature type="compositionally biased region" description="Basic and acidic residues" evidence="1">
    <location>
        <begin position="139"/>
        <end position="161"/>
    </location>
</feature>
<evidence type="ECO:0000313" key="3">
    <source>
        <dbReference type="Proteomes" id="UP000319894"/>
    </source>
</evidence>
<dbReference type="EMBL" id="QMDX01000019">
    <property type="protein sequence ID" value="TSD08977.1"/>
    <property type="molecule type" value="Genomic_DNA"/>
</dbReference>
<dbReference type="AlphaFoldDB" id="A0A554MV14"/>
<organism evidence="2 3">
    <name type="scientific">Haloglomus irregulare</name>
    <dbReference type="NCBI Taxonomy" id="2234134"/>
    <lineage>
        <taxon>Archaea</taxon>
        <taxon>Methanobacteriati</taxon>
        <taxon>Methanobacteriota</taxon>
        <taxon>Stenosarchaea group</taxon>
        <taxon>Halobacteria</taxon>
        <taxon>Halobacteriales</taxon>
        <taxon>Natronomonadaceae</taxon>
        <taxon>Haloglomus</taxon>
    </lineage>
</organism>
<dbReference type="Proteomes" id="UP000319894">
    <property type="component" value="Unassembled WGS sequence"/>
</dbReference>
<proteinExistence type="predicted"/>
<keyword evidence="3" id="KW-1185">Reference proteome</keyword>
<evidence type="ECO:0000256" key="1">
    <source>
        <dbReference type="SAM" id="MobiDB-lite"/>
    </source>
</evidence>
<reference evidence="2 3" key="1">
    <citation type="submission" date="2018-06" db="EMBL/GenBank/DDBJ databases">
        <title>Natronomonas sp. F16-60 a new haloarchaeon isolated from a solar saltern of Isla Cristina, Huelva, Spain.</title>
        <authorList>
            <person name="Duran-Viseras A."/>
            <person name="Sanchez-Porro C."/>
            <person name="Ventosa A."/>
        </authorList>
    </citation>
    <scope>NUCLEOTIDE SEQUENCE [LARGE SCALE GENOMIC DNA]</scope>
    <source>
        <strain evidence="2 3">F16-60</strain>
    </source>
</reference>
<sequence length="161" mass="17870">MSAETDTSASSMNRHHPLSVHHQSVFVTSDRDDEAQTTQRNTETETVDEAGLLALDDEPFETTLFHHGVDIDTRERPSRFETGGSDEFVDDRPLSAIRVQNGEKPDPEDAPGLQGTLFADTAVDQRTLGGDQATARFMFEADQRRQQIGSREQDGSRAHSQ</sequence>
<evidence type="ECO:0000313" key="2">
    <source>
        <dbReference type="EMBL" id="TSD08977.1"/>
    </source>
</evidence>
<dbReference type="InParanoid" id="A0A554MV14"/>
<feature type="region of interest" description="Disordered" evidence="1">
    <location>
        <begin position="138"/>
        <end position="161"/>
    </location>
</feature>
<protein>
    <submittedName>
        <fullName evidence="2">Uncharacterized protein</fullName>
    </submittedName>
</protein>
<comment type="caution">
    <text evidence="2">The sequence shown here is derived from an EMBL/GenBank/DDBJ whole genome shotgun (WGS) entry which is preliminary data.</text>
</comment>